<evidence type="ECO:0000313" key="4">
    <source>
        <dbReference type="Proteomes" id="UP000275356"/>
    </source>
</evidence>
<evidence type="ECO:0000313" key="3">
    <source>
        <dbReference type="EMBL" id="ROR93128.1"/>
    </source>
</evidence>
<sequence>MTRIIAGVAGGRTIQVPPRGTRPTSDRVREALFTRLDSYGLLDGARVLDLYAGSGALGLEAASRGAVEVDLVEHDRRAAQTCRDNARALGIPGVDVRVHQARVETFLAARPARPADVTGVADRAEDPRDDAWSLVLIDPPYDVATDRVDAVLHQLVGHLSRDAVVVVERSSRSSAPTPPPELETWQDRRYGETTLHFLERATVG</sequence>
<keyword evidence="2 3" id="KW-0808">Transferase</keyword>
<dbReference type="NCBIfam" id="TIGR00095">
    <property type="entry name" value="16S rRNA (guanine(966)-N(2))-methyltransferase RsmD"/>
    <property type="match status" value="1"/>
</dbReference>
<evidence type="ECO:0000256" key="2">
    <source>
        <dbReference type="ARBA" id="ARBA00022679"/>
    </source>
</evidence>
<dbReference type="Pfam" id="PF03602">
    <property type="entry name" value="Cons_hypoth95"/>
    <property type="match status" value="1"/>
</dbReference>
<dbReference type="CDD" id="cd02440">
    <property type="entry name" value="AdoMet_MTases"/>
    <property type="match status" value="1"/>
</dbReference>
<dbReference type="AlphaFoldDB" id="A0A3N2D0E9"/>
<dbReference type="Proteomes" id="UP000275356">
    <property type="component" value="Unassembled WGS sequence"/>
</dbReference>
<dbReference type="SUPFAM" id="SSF53335">
    <property type="entry name" value="S-adenosyl-L-methionine-dependent methyltransferases"/>
    <property type="match status" value="1"/>
</dbReference>
<keyword evidence="1 3" id="KW-0489">Methyltransferase</keyword>
<dbReference type="Gene3D" id="3.40.50.150">
    <property type="entry name" value="Vaccinia Virus protein VP39"/>
    <property type="match status" value="1"/>
</dbReference>
<dbReference type="InterPro" id="IPR004398">
    <property type="entry name" value="RNA_MeTrfase_RsmD"/>
</dbReference>
<dbReference type="GO" id="GO:0031167">
    <property type="term" value="P:rRNA methylation"/>
    <property type="evidence" value="ECO:0007669"/>
    <property type="project" value="InterPro"/>
</dbReference>
<dbReference type="RefSeq" id="WP_123740132.1">
    <property type="nucleotide sequence ID" value="NZ_CALFQU010000037.1"/>
</dbReference>
<gene>
    <name evidence="3" type="ORF">EDD28_2535</name>
</gene>
<name>A0A3N2D0E9_9MICO</name>
<dbReference type="PANTHER" id="PTHR43542">
    <property type="entry name" value="METHYLTRANSFERASE"/>
    <property type="match status" value="1"/>
</dbReference>
<dbReference type="EMBL" id="RKHQ01000002">
    <property type="protein sequence ID" value="ROR93128.1"/>
    <property type="molecule type" value="Genomic_DNA"/>
</dbReference>
<protein>
    <submittedName>
        <fullName evidence="3">16S rRNA (Guanine966-N2)-methyltransferase</fullName>
    </submittedName>
</protein>
<reference evidence="3 4" key="1">
    <citation type="submission" date="2018-11" db="EMBL/GenBank/DDBJ databases">
        <title>Sequencing the genomes of 1000 actinobacteria strains.</title>
        <authorList>
            <person name="Klenk H.-P."/>
        </authorList>
    </citation>
    <scope>NUCLEOTIDE SEQUENCE [LARGE SCALE GENOMIC DNA]</scope>
    <source>
        <strain evidence="3 4">DSM 13521</strain>
    </source>
</reference>
<proteinExistence type="predicted"/>
<dbReference type="OrthoDB" id="9803017at2"/>
<dbReference type="InterPro" id="IPR029063">
    <property type="entry name" value="SAM-dependent_MTases_sf"/>
</dbReference>
<dbReference type="PANTHER" id="PTHR43542:SF1">
    <property type="entry name" value="METHYLTRANSFERASE"/>
    <property type="match status" value="1"/>
</dbReference>
<comment type="caution">
    <text evidence="3">The sequence shown here is derived from an EMBL/GenBank/DDBJ whole genome shotgun (WGS) entry which is preliminary data.</text>
</comment>
<dbReference type="GO" id="GO:0008168">
    <property type="term" value="F:methyltransferase activity"/>
    <property type="evidence" value="ECO:0007669"/>
    <property type="project" value="UniProtKB-KW"/>
</dbReference>
<keyword evidence="4" id="KW-1185">Reference proteome</keyword>
<evidence type="ECO:0000256" key="1">
    <source>
        <dbReference type="ARBA" id="ARBA00022603"/>
    </source>
</evidence>
<organism evidence="3 4">
    <name type="scientific">Salana multivorans</name>
    <dbReference type="NCBI Taxonomy" id="120377"/>
    <lineage>
        <taxon>Bacteria</taxon>
        <taxon>Bacillati</taxon>
        <taxon>Actinomycetota</taxon>
        <taxon>Actinomycetes</taxon>
        <taxon>Micrococcales</taxon>
        <taxon>Beutenbergiaceae</taxon>
        <taxon>Salana</taxon>
    </lineage>
</organism>
<accession>A0A3N2D0E9</accession>
<dbReference type="PIRSF" id="PIRSF004553">
    <property type="entry name" value="CHP00095"/>
    <property type="match status" value="1"/>
</dbReference>